<protein>
    <submittedName>
        <fullName evidence="2">Uncharacterized protein</fullName>
    </submittedName>
</protein>
<feature type="compositionally biased region" description="Polar residues" evidence="1">
    <location>
        <begin position="1"/>
        <end position="25"/>
    </location>
</feature>
<accession>A0A0E9UGY3</accession>
<reference evidence="2" key="1">
    <citation type="submission" date="2014-11" db="EMBL/GenBank/DDBJ databases">
        <authorList>
            <person name="Amaro Gonzalez C."/>
        </authorList>
    </citation>
    <scope>NUCLEOTIDE SEQUENCE</scope>
</reference>
<reference evidence="2" key="2">
    <citation type="journal article" date="2015" name="Fish Shellfish Immunol.">
        <title>Early steps in the European eel (Anguilla anguilla)-Vibrio vulnificus interaction in the gills: Role of the RtxA13 toxin.</title>
        <authorList>
            <person name="Callol A."/>
            <person name="Pajuelo D."/>
            <person name="Ebbesson L."/>
            <person name="Teles M."/>
            <person name="MacKenzie S."/>
            <person name="Amaro C."/>
        </authorList>
    </citation>
    <scope>NUCLEOTIDE SEQUENCE</scope>
</reference>
<evidence type="ECO:0000313" key="2">
    <source>
        <dbReference type="EMBL" id="JAH65042.1"/>
    </source>
</evidence>
<dbReference type="AlphaFoldDB" id="A0A0E9UGY3"/>
<feature type="region of interest" description="Disordered" evidence="1">
    <location>
        <begin position="1"/>
        <end position="33"/>
    </location>
</feature>
<name>A0A0E9UGY3_ANGAN</name>
<sequence>MASPSTAVTRTLSPQPANRTDNDCQQFHRLSEY</sequence>
<organism evidence="2">
    <name type="scientific">Anguilla anguilla</name>
    <name type="common">European freshwater eel</name>
    <name type="synonym">Muraena anguilla</name>
    <dbReference type="NCBI Taxonomy" id="7936"/>
    <lineage>
        <taxon>Eukaryota</taxon>
        <taxon>Metazoa</taxon>
        <taxon>Chordata</taxon>
        <taxon>Craniata</taxon>
        <taxon>Vertebrata</taxon>
        <taxon>Euteleostomi</taxon>
        <taxon>Actinopterygii</taxon>
        <taxon>Neopterygii</taxon>
        <taxon>Teleostei</taxon>
        <taxon>Anguilliformes</taxon>
        <taxon>Anguillidae</taxon>
        <taxon>Anguilla</taxon>
    </lineage>
</organism>
<evidence type="ECO:0000256" key="1">
    <source>
        <dbReference type="SAM" id="MobiDB-lite"/>
    </source>
</evidence>
<dbReference type="EMBL" id="GBXM01043535">
    <property type="protein sequence ID" value="JAH65042.1"/>
    <property type="molecule type" value="Transcribed_RNA"/>
</dbReference>
<proteinExistence type="predicted"/>